<organism evidence="2 3">
    <name type="scientific">Allacma fusca</name>
    <dbReference type="NCBI Taxonomy" id="39272"/>
    <lineage>
        <taxon>Eukaryota</taxon>
        <taxon>Metazoa</taxon>
        <taxon>Ecdysozoa</taxon>
        <taxon>Arthropoda</taxon>
        <taxon>Hexapoda</taxon>
        <taxon>Collembola</taxon>
        <taxon>Symphypleona</taxon>
        <taxon>Sminthuridae</taxon>
        <taxon>Allacma</taxon>
    </lineage>
</organism>
<comment type="caution">
    <text evidence="2">The sequence shown here is derived from an EMBL/GenBank/DDBJ whole genome shotgun (WGS) entry which is preliminary data.</text>
</comment>
<dbReference type="EMBL" id="CAJVCH010390625">
    <property type="protein sequence ID" value="CAG7817285.1"/>
    <property type="molecule type" value="Genomic_DNA"/>
</dbReference>
<dbReference type="AlphaFoldDB" id="A0A8J2PJ18"/>
<dbReference type="Proteomes" id="UP000708208">
    <property type="component" value="Unassembled WGS sequence"/>
</dbReference>
<evidence type="ECO:0000313" key="3">
    <source>
        <dbReference type="Proteomes" id="UP000708208"/>
    </source>
</evidence>
<proteinExistence type="predicted"/>
<evidence type="ECO:0000313" key="2">
    <source>
        <dbReference type="EMBL" id="CAG7817285.1"/>
    </source>
</evidence>
<sequence>MHVCYAILFSAILLAVALIVIIGYKLLGYWFCRFISHWRRHRQRTQPSVALNLENPNYQGAEDNIYDRFPGFVEMEPMETNITLTPEGSPRRLPSPPGSISFSVYSTILTCSRHPQLFFIYNLYILMSTE</sequence>
<reference evidence="2" key="1">
    <citation type="submission" date="2021-06" db="EMBL/GenBank/DDBJ databases">
        <authorList>
            <person name="Hodson N. C."/>
            <person name="Mongue J. A."/>
            <person name="Jaron S. K."/>
        </authorList>
    </citation>
    <scope>NUCLEOTIDE SEQUENCE</scope>
</reference>
<keyword evidence="1" id="KW-0812">Transmembrane</keyword>
<gene>
    <name evidence="2" type="ORF">AFUS01_LOCUS27862</name>
</gene>
<accession>A0A8J2PJ18</accession>
<keyword evidence="3" id="KW-1185">Reference proteome</keyword>
<feature type="transmembrane region" description="Helical" evidence="1">
    <location>
        <begin position="6"/>
        <end position="32"/>
    </location>
</feature>
<protein>
    <submittedName>
        <fullName evidence="2">Uncharacterized protein</fullName>
    </submittedName>
</protein>
<evidence type="ECO:0000256" key="1">
    <source>
        <dbReference type="SAM" id="Phobius"/>
    </source>
</evidence>
<keyword evidence="1" id="KW-1133">Transmembrane helix</keyword>
<keyword evidence="1" id="KW-0472">Membrane</keyword>
<name>A0A8J2PJ18_9HEXA</name>